<dbReference type="InterPro" id="IPR002125">
    <property type="entry name" value="CMP_dCMP_dom"/>
</dbReference>
<evidence type="ECO:0000256" key="1">
    <source>
        <dbReference type="ARBA" id="ARBA00022723"/>
    </source>
</evidence>
<feature type="domain" description="CMP/dCMP-type deaminase" evidence="3">
    <location>
        <begin position="1"/>
        <end position="112"/>
    </location>
</feature>
<dbReference type="PROSITE" id="PS00903">
    <property type="entry name" value="CYT_DCMP_DEAMINASES_1"/>
    <property type="match status" value="1"/>
</dbReference>
<dbReference type="Gene3D" id="3.40.140.10">
    <property type="entry name" value="Cytidine Deaminase, domain 2"/>
    <property type="match status" value="1"/>
</dbReference>
<gene>
    <name evidence="4" type="ORF">QR721_01805</name>
</gene>
<keyword evidence="2" id="KW-0862">Zinc</keyword>
<evidence type="ECO:0000313" key="5">
    <source>
        <dbReference type="Proteomes" id="UP001180087"/>
    </source>
</evidence>
<dbReference type="Proteomes" id="UP001180087">
    <property type="component" value="Chromosome"/>
</dbReference>
<evidence type="ECO:0000259" key="3">
    <source>
        <dbReference type="PROSITE" id="PS51747"/>
    </source>
</evidence>
<proteinExistence type="predicted"/>
<dbReference type="CDD" id="cd01285">
    <property type="entry name" value="nucleoside_deaminase"/>
    <property type="match status" value="1"/>
</dbReference>
<dbReference type="EMBL" id="CP129113">
    <property type="protein sequence ID" value="WLV24998.1"/>
    <property type="molecule type" value="Genomic_DNA"/>
</dbReference>
<dbReference type="SUPFAM" id="SSF53927">
    <property type="entry name" value="Cytidine deaminase-like"/>
    <property type="match status" value="1"/>
</dbReference>
<keyword evidence="1" id="KW-0479">Metal-binding</keyword>
<dbReference type="InterPro" id="IPR016193">
    <property type="entry name" value="Cytidine_deaminase-like"/>
</dbReference>
<dbReference type="PROSITE" id="PS51747">
    <property type="entry name" value="CYT_DCMP_DEAMINASES_2"/>
    <property type="match status" value="1"/>
</dbReference>
<keyword evidence="5" id="KW-1185">Reference proteome</keyword>
<dbReference type="PANTHER" id="PTHR11079:SF161">
    <property type="entry name" value="CMP_DCMP-TYPE DEAMINASE DOMAIN-CONTAINING PROTEIN"/>
    <property type="match status" value="1"/>
</dbReference>
<reference evidence="4" key="1">
    <citation type="submission" date="2023-06" db="EMBL/GenBank/DDBJ databases">
        <title>A Treasure from Seagulls: Isolation and Description of Aciduricobacillus qingdaonensis gen. nov., sp. nov., a Rare Obligately Uric Acid-utilizing Member in the Family Bacillaceae.</title>
        <authorList>
            <person name="Liu W."/>
            <person name="Wang B."/>
        </authorList>
    </citation>
    <scope>NUCLEOTIDE SEQUENCE</scope>
    <source>
        <strain evidence="4">44XB</strain>
    </source>
</reference>
<sequence>MNQFMKRALELAALNARDGGQPYGAVIVKENKIVAEGVNTLHKIYDISGHAELLAMRKLQEEIQTNDLSAYTMYASGEPCKMCQSAMYLAGLRDIYYSQSMEDALDHGFPEEDCLTYDKLRELAAHMKRIPLEEGQEDPMVVWENI</sequence>
<protein>
    <submittedName>
        <fullName evidence="4">Nucleoside deaminase</fullName>
    </submittedName>
</protein>
<dbReference type="InterPro" id="IPR016192">
    <property type="entry name" value="APOBEC/CMP_deaminase_Zn-bd"/>
</dbReference>
<dbReference type="PANTHER" id="PTHR11079">
    <property type="entry name" value="CYTOSINE DEAMINASE FAMILY MEMBER"/>
    <property type="match status" value="1"/>
</dbReference>
<evidence type="ECO:0000256" key="2">
    <source>
        <dbReference type="ARBA" id="ARBA00022833"/>
    </source>
</evidence>
<organism evidence="4 5">
    <name type="scientific">Aciduricibacillus chroicocephali</name>
    <dbReference type="NCBI Taxonomy" id="3054939"/>
    <lineage>
        <taxon>Bacteria</taxon>
        <taxon>Bacillati</taxon>
        <taxon>Bacillota</taxon>
        <taxon>Bacilli</taxon>
        <taxon>Bacillales</taxon>
        <taxon>Bacillaceae</taxon>
        <taxon>Aciduricibacillus</taxon>
    </lineage>
</organism>
<evidence type="ECO:0000313" key="4">
    <source>
        <dbReference type="EMBL" id="WLV24998.1"/>
    </source>
</evidence>
<name>A0ABY9KW29_9BACI</name>
<dbReference type="Pfam" id="PF00383">
    <property type="entry name" value="dCMP_cyt_deam_1"/>
    <property type="match status" value="1"/>
</dbReference>
<dbReference type="RefSeq" id="WP_348028595.1">
    <property type="nucleotide sequence ID" value="NZ_CP129113.1"/>
</dbReference>
<accession>A0ABY9KW29</accession>